<dbReference type="Pfam" id="PF08282">
    <property type="entry name" value="Hydrolase_3"/>
    <property type="match status" value="1"/>
</dbReference>
<dbReference type="GO" id="GO:0000287">
    <property type="term" value="F:magnesium ion binding"/>
    <property type="evidence" value="ECO:0007669"/>
    <property type="project" value="TreeGrafter"/>
</dbReference>
<keyword evidence="1" id="KW-0378">Hydrolase</keyword>
<name>A0A2T3G1D4_9FIRM</name>
<dbReference type="InterPro" id="IPR023214">
    <property type="entry name" value="HAD_sf"/>
</dbReference>
<dbReference type="AlphaFoldDB" id="A0A2T3G1D4"/>
<dbReference type="InterPro" id="IPR036412">
    <property type="entry name" value="HAD-like_sf"/>
</dbReference>
<protein>
    <submittedName>
        <fullName evidence="1">Hydrolase</fullName>
    </submittedName>
</protein>
<dbReference type="Gene3D" id="3.30.1240.10">
    <property type="match status" value="1"/>
</dbReference>
<dbReference type="PANTHER" id="PTHR10000">
    <property type="entry name" value="PHOSPHOSERINE PHOSPHATASE"/>
    <property type="match status" value="1"/>
</dbReference>
<dbReference type="SFLD" id="SFLDG01140">
    <property type="entry name" value="C2.B:_Phosphomannomutase_and_P"/>
    <property type="match status" value="1"/>
</dbReference>
<organism evidence="1 2">
    <name type="scientific">Faecalibacillus faecis</name>
    <dbReference type="NCBI Taxonomy" id="1982628"/>
    <lineage>
        <taxon>Bacteria</taxon>
        <taxon>Bacillati</taxon>
        <taxon>Bacillota</taxon>
        <taxon>Erysipelotrichia</taxon>
        <taxon>Erysipelotrichales</taxon>
        <taxon>Coprobacillaceae</taxon>
        <taxon>Faecalibacillus</taxon>
    </lineage>
</organism>
<comment type="caution">
    <text evidence="1">The sequence shown here is derived from an EMBL/GenBank/DDBJ whole genome shotgun (WGS) entry which is preliminary data.</text>
</comment>
<accession>A0A2T3G1D4</accession>
<dbReference type="Gene3D" id="3.40.50.1000">
    <property type="entry name" value="HAD superfamily/HAD-like"/>
    <property type="match status" value="1"/>
</dbReference>
<dbReference type="SFLD" id="SFLDG01144">
    <property type="entry name" value="C2.B.4:_PGP_Like"/>
    <property type="match status" value="1"/>
</dbReference>
<dbReference type="SUPFAM" id="SSF56784">
    <property type="entry name" value="HAD-like"/>
    <property type="match status" value="1"/>
</dbReference>
<dbReference type="RefSeq" id="WP_106987485.1">
    <property type="nucleotide sequence ID" value="NZ_PYLP01000003.1"/>
</dbReference>
<dbReference type="GO" id="GO:0005829">
    <property type="term" value="C:cytosol"/>
    <property type="evidence" value="ECO:0007669"/>
    <property type="project" value="TreeGrafter"/>
</dbReference>
<gene>
    <name evidence="1" type="ORF">C7U55_04280</name>
</gene>
<dbReference type="SFLD" id="SFLDS00003">
    <property type="entry name" value="Haloacid_Dehalogenase"/>
    <property type="match status" value="1"/>
</dbReference>
<dbReference type="GeneID" id="77470317"/>
<dbReference type="PROSITE" id="PS01229">
    <property type="entry name" value="COF_2"/>
    <property type="match status" value="1"/>
</dbReference>
<dbReference type="NCBIfam" id="TIGR01484">
    <property type="entry name" value="HAD-SF-IIB"/>
    <property type="match status" value="1"/>
</dbReference>
<proteinExistence type="predicted"/>
<dbReference type="NCBIfam" id="TIGR00099">
    <property type="entry name" value="Cof-subfamily"/>
    <property type="match status" value="1"/>
</dbReference>
<keyword evidence="2" id="KW-1185">Reference proteome</keyword>
<dbReference type="EMBL" id="PYLP01000003">
    <property type="protein sequence ID" value="PST41364.1"/>
    <property type="molecule type" value="Genomic_DNA"/>
</dbReference>
<dbReference type="InterPro" id="IPR000150">
    <property type="entry name" value="Cof"/>
</dbReference>
<sequence length="264" mass="30593">MKLLATDMDGTFLRDDKSYSEEFNDLYKQMLKQGIQFVIASGNQYEALACKFDEEIKNDLYYLCENGTKIVYQGKTLYKKALKKEDAKEILDILKQDQECMLVVSGDKHAYISKSFENKKDFISLFMKNVQFVESYDDIEDDILKFSIASFDDQMEQRIEKIQKQLKPHLKLVTTGNVWFDIFYKDVNKGTTLTHLLEILKIKPEEAGAFGDQMNDYEMLQTVKYGYAMANAMPPVKEVAYQVIDSNENDGVILKIKEILKGNY</sequence>
<reference evidence="2" key="1">
    <citation type="submission" date="2018-03" db="EMBL/GenBank/DDBJ databases">
        <title>Lachnoclostridium SNUG30370 gen.nov., sp.nov., isolated from human faeces.</title>
        <authorList>
            <person name="Seo B."/>
            <person name="Jeon K."/>
            <person name="Ko G."/>
        </authorList>
    </citation>
    <scope>NUCLEOTIDE SEQUENCE [LARGE SCALE GENOMIC DNA]</scope>
    <source>
        <strain evidence="2">SNUG30370</strain>
    </source>
</reference>
<dbReference type="InterPro" id="IPR006379">
    <property type="entry name" value="HAD-SF_hydro_IIB"/>
</dbReference>
<evidence type="ECO:0000313" key="2">
    <source>
        <dbReference type="Proteomes" id="UP000241201"/>
    </source>
</evidence>
<dbReference type="Proteomes" id="UP000241201">
    <property type="component" value="Unassembled WGS sequence"/>
</dbReference>
<dbReference type="GO" id="GO:0016791">
    <property type="term" value="F:phosphatase activity"/>
    <property type="evidence" value="ECO:0007669"/>
    <property type="project" value="TreeGrafter"/>
</dbReference>
<dbReference type="PANTHER" id="PTHR10000:SF53">
    <property type="entry name" value="5-AMINO-6-(5-PHOSPHO-D-RIBITYLAMINO)URACIL PHOSPHATASE YBJI-RELATED"/>
    <property type="match status" value="1"/>
</dbReference>
<evidence type="ECO:0000313" key="1">
    <source>
        <dbReference type="EMBL" id="PST41364.1"/>
    </source>
</evidence>